<feature type="compositionally biased region" description="Gly residues" evidence="14">
    <location>
        <begin position="91"/>
        <end position="116"/>
    </location>
</feature>
<evidence type="ECO:0000256" key="6">
    <source>
        <dbReference type="ARBA" id="ARBA00022679"/>
    </source>
</evidence>
<dbReference type="SUPFAM" id="SSF53955">
    <property type="entry name" value="Lysozyme-like"/>
    <property type="match status" value="1"/>
</dbReference>
<feature type="region of interest" description="Disordered" evidence="14">
    <location>
        <begin position="1"/>
        <end position="129"/>
    </location>
</feature>
<dbReference type="AlphaFoldDB" id="A0A6G4XEC0"/>
<evidence type="ECO:0000256" key="12">
    <source>
        <dbReference type="ARBA" id="ARBA00034000"/>
    </source>
</evidence>
<feature type="compositionally biased region" description="Basic and acidic residues" evidence="14">
    <location>
        <begin position="59"/>
        <end position="72"/>
    </location>
</feature>
<evidence type="ECO:0000313" key="18">
    <source>
        <dbReference type="EMBL" id="NGO75906.1"/>
    </source>
</evidence>
<feature type="region of interest" description="Disordered" evidence="14">
    <location>
        <begin position="777"/>
        <end position="889"/>
    </location>
</feature>
<name>A0A6G4XEC0_9ACTN</name>
<keyword evidence="8" id="KW-0133">Cell shape</keyword>
<evidence type="ECO:0000259" key="16">
    <source>
        <dbReference type="Pfam" id="PF00905"/>
    </source>
</evidence>
<organism evidence="18 19">
    <name type="scientific">Streptomyces mesophilus</name>
    <dbReference type="NCBI Taxonomy" id="1775132"/>
    <lineage>
        <taxon>Bacteria</taxon>
        <taxon>Bacillati</taxon>
        <taxon>Actinomycetota</taxon>
        <taxon>Actinomycetes</taxon>
        <taxon>Kitasatosporales</taxon>
        <taxon>Streptomycetaceae</taxon>
        <taxon>Streptomyces</taxon>
    </lineage>
</organism>
<dbReference type="Pfam" id="PF00912">
    <property type="entry name" value="Transgly"/>
    <property type="match status" value="1"/>
</dbReference>
<keyword evidence="10" id="KW-0511">Multifunctional enzyme</keyword>
<gene>
    <name evidence="18" type="ORF">G6045_09505</name>
</gene>
<accession>A0A6G4XEC0</accession>
<comment type="similarity">
    <text evidence="1">In the C-terminal section; belongs to the transpeptidase family.</text>
</comment>
<reference evidence="18 19" key="1">
    <citation type="submission" date="2020-02" db="EMBL/GenBank/DDBJ databases">
        <title>Whole-genome analyses of novel actinobacteria.</title>
        <authorList>
            <person name="Sahin N."/>
            <person name="Tokatli A."/>
        </authorList>
    </citation>
    <scope>NUCLEOTIDE SEQUENCE [LARGE SCALE GENOMIC DNA]</scope>
    <source>
        <strain evidence="18 19">YC504</strain>
    </source>
</reference>
<feature type="transmembrane region" description="Helical" evidence="15">
    <location>
        <begin position="149"/>
        <end position="171"/>
    </location>
</feature>
<dbReference type="Gene3D" id="1.10.3810.10">
    <property type="entry name" value="Biosynthetic peptidoglycan transglycosylase-like"/>
    <property type="match status" value="1"/>
</dbReference>
<keyword evidence="15" id="KW-1133">Transmembrane helix</keyword>
<evidence type="ECO:0000256" key="9">
    <source>
        <dbReference type="ARBA" id="ARBA00022984"/>
    </source>
</evidence>
<evidence type="ECO:0000313" key="19">
    <source>
        <dbReference type="Proteomes" id="UP000481109"/>
    </source>
</evidence>
<feature type="compositionally biased region" description="Gly residues" evidence="14">
    <location>
        <begin position="844"/>
        <end position="860"/>
    </location>
</feature>
<keyword evidence="3" id="KW-0121">Carboxypeptidase</keyword>
<keyword evidence="9" id="KW-0573">Peptidoglycan synthesis</keyword>
<keyword evidence="6" id="KW-0808">Transferase</keyword>
<evidence type="ECO:0000256" key="11">
    <source>
        <dbReference type="ARBA" id="ARBA00023316"/>
    </source>
</evidence>
<dbReference type="GO" id="GO:0071555">
    <property type="term" value="P:cell wall organization"/>
    <property type="evidence" value="ECO:0007669"/>
    <property type="project" value="UniProtKB-KW"/>
</dbReference>
<dbReference type="RefSeq" id="WP_165331419.1">
    <property type="nucleotide sequence ID" value="NZ_JAAKZW010000023.1"/>
</dbReference>
<dbReference type="GO" id="GO:0008360">
    <property type="term" value="P:regulation of cell shape"/>
    <property type="evidence" value="ECO:0007669"/>
    <property type="project" value="UniProtKB-KW"/>
</dbReference>
<keyword evidence="15" id="KW-0472">Membrane</keyword>
<evidence type="ECO:0000256" key="2">
    <source>
        <dbReference type="ARBA" id="ARBA00007739"/>
    </source>
</evidence>
<dbReference type="PANTHER" id="PTHR32282">
    <property type="entry name" value="BINDING PROTEIN TRANSPEPTIDASE, PUTATIVE-RELATED"/>
    <property type="match status" value="1"/>
</dbReference>
<keyword evidence="11" id="KW-0961">Cell wall biogenesis/degradation</keyword>
<comment type="caution">
    <text evidence="18">The sequence shown here is derived from an EMBL/GenBank/DDBJ whole genome shotgun (WGS) entry which is preliminary data.</text>
</comment>
<evidence type="ECO:0000256" key="13">
    <source>
        <dbReference type="ARBA" id="ARBA00049902"/>
    </source>
</evidence>
<keyword evidence="19" id="KW-1185">Reference proteome</keyword>
<evidence type="ECO:0000256" key="4">
    <source>
        <dbReference type="ARBA" id="ARBA00022670"/>
    </source>
</evidence>
<dbReference type="InterPro" id="IPR012338">
    <property type="entry name" value="Beta-lactam/transpept-like"/>
</dbReference>
<feature type="domain" description="Penicillin-binding protein transpeptidase" evidence="16">
    <location>
        <begin position="474"/>
        <end position="729"/>
    </location>
</feature>
<sequence length="889" mass="93821">MSEHRRKPPQSHGGGRAAARRGMTGSSGRRAAPRGSSGSSSSYGASASSGMSGTSDTSGEDRPWGGRAEARRAAQRSTGVGGGGGRRRAPEGGGRGGHGGGGGRRGGSGEAGGPGRGRGRYEPGKKRWVDYPRSDRDGLKRFVPSWKQVTGCLIGFFGMMVAAAGIAYSMVEIPKVDKVANNESNVFYWDNGKQMASTGGKENRQIVDIDQIPTEMQNAVIAAENASFRTDSGVDPMGIARAAFKMATGGETQGGSTITQQFVKNTYLDQSQTVSRKAKELFISIKVGTQMSKDDILAGYLNAAYYGRNAYGIQAASQAYFGKNSLDLSLSESAFLASVLKGPNLYNPDGGVGPSATKQLNEKRVEARWKWTLDRMVEVGKLSQAERDKVTEFPTIVERKSPLAGQTGYLLDIAKQEAAKKMEISIENLDKGGYKIYTTFNEKKVKALENAVDKTRKEQGKRMDKLVQFGGSSIDPKSGQIKAVYGGAGYDKGYYVNNARTTGVPVGSTWKPFVLASAMEDGTQESGGEGISPMSRYLGDDNTIIKDQNGDPIPNGKGGPFRQQNEEDGKKYGLVTLKFAMEKSINVPFAQLGIDVGLDTTRKTARALGIPENSFDTGNMDNVSFSLGTSTPDAVALSSAYATFAAEGEHYEPYSVTKVVKDETELDGFQKPTGKDALDPDVANGVTEVLENVVQNGTAKRIADIGFPAAGKTGTTDDNLSAWYAGYTPELSTAIGVFRSDPEEGKLLRITGDAGDSIHGGEVPAQVWKDYMLEGTEGEDHGEFTDAPEIGEIVGKPTPSPTPTPSEDVDPDPKPSHGKPEPSPSIDPSPSCADWDLICQSSGGQNGGQDGGQDTGGTTGGESSPPPTTEEPTGGNGNGNGNGWFGGTG</sequence>
<evidence type="ECO:0000256" key="15">
    <source>
        <dbReference type="SAM" id="Phobius"/>
    </source>
</evidence>
<dbReference type="InterPro" id="IPR050396">
    <property type="entry name" value="Glycosyltr_51/Transpeptidase"/>
</dbReference>
<dbReference type="Proteomes" id="UP000481109">
    <property type="component" value="Unassembled WGS sequence"/>
</dbReference>
<comment type="catalytic activity">
    <reaction evidence="12">
        <text>Preferential cleavage: (Ac)2-L-Lys-D-Ala-|-D-Ala. Also transpeptidation of peptidyl-alanyl moieties that are N-acyl substituents of D-alanine.</text>
        <dbReference type="EC" id="3.4.16.4"/>
    </reaction>
</comment>
<dbReference type="GO" id="GO:0030288">
    <property type="term" value="C:outer membrane-bounded periplasmic space"/>
    <property type="evidence" value="ECO:0007669"/>
    <property type="project" value="TreeGrafter"/>
</dbReference>
<feature type="compositionally biased region" description="Basic and acidic residues" evidence="14">
    <location>
        <begin position="811"/>
        <end position="820"/>
    </location>
</feature>
<evidence type="ECO:0000256" key="7">
    <source>
        <dbReference type="ARBA" id="ARBA00022801"/>
    </source>
</evidence>
<dbReference type="Gene3D" id="3.40.710.10">
    <property type="entry name" value="DD-peptidase/beta-lactamase superfamily"/>
    <property type="match status" value="1"/>
</dbReference>
<keyword evidence="4" id="KW-0645">Protease</keyword>
<feature type="region of interest" description="Disordered" evidence="14">
    <location>
        <begin position="522"/>
        <end position="567"/>
    </location>
</feature>
<keyword evidence="7" id="KW-0378">Hydrolase</keyword>
<evidence type="ECO:0000256" key="14">
    <source>
        <dbReference type="SAM" id="MobiDB-lite"/>
    </source>
</evidence>
<dbReference type="PANTHER" id="PTHR32282:SF34">
    <property type="entry name" value="PENICILLIN-BINDING PROTEIN 1A"/>
    <property type="match status" value="1"/>
</dbReference>
<dbReference type="GO" id="GO:0009252">
    <property type="term" value="P:peptidoglycan biosynthetic process"/>
    <property type="evidence" value="ECO:0007669"/>
    <property type="project" value="UniProtKB-KW"/>
</dbReference>
<evidence type="ECO:0000256" key="1">
    <source>
        <dbReference type="ARBA" id="ARBA00007090"/>
    </source>
</evidence>
<evidence type="ECO:0000256" key="5">
    <source>
        <dbReference type="ARBA" id="ARBA00022676"/>
    </source>
</evidence>
<feature type="domain" description="Glycosyl transferase family 51" evidence="17">
    <location>
        <begin position="192"/>
        <end position="376"/>
    </location>
</feature>
<dbReference type="InterPro" id="IPR001264">
    <property type="entry name" value="Glyco_trans_51"/>
</dbReference>
<feature type="compositionally biased region" description="Gly residues" evidence="14">
    <location>
        <begin position="874"/>
        <end position="889"/>
    </location>
</feature>
<evidence type="ECO:0000256" key="8">
    <source>
        <dbReference type="ARBA" id="ARBA00022960"/>
    </source>
</evidence>
<dbReference type="GO" id="GO:0008955">
    <property type="term" value="F:peptidoglycan glycosyltransferase activity"/>
    <property type="evidence" value="ECO:0007669"/>
    <property type="project" value="UniProtKB-EC"/>
</dbReference>
<evidence type="ECO:0000259" key="17">
    <source>
        <dbReference type="Pfam" id="PF00912"/>
    </source>
</evidence>
<evidence type="ECO:0000256" key="3">
    <source>
        <dbReference type="ARBA" id="ARBA00022645"/>
    </source>
</evidence>
<proteinExistence type="inferred from homology"/>
<dbReference type="GO" id="GO:0009002">
    <property type="term" value="F:serine-type D-Ala-D-Ala carboxypeptidase activity"/>
    <property type="evidence" value="ECO:0007669"/>
    <property type="project" value="UniProtKB-EC"/>
</dbReference>
<dbReference type="InterPro" id="IPR001460">
    <property type="entry name" value="PCN-bd_Tpept"/>
</dbReference>
<keyword evidence="5" id="KW-0328">Glycosyltransferase</keyword>
<dbReference type="InterPro" id="IPR036950">
    <property type="entry name" value="PBP_transglycosylase"/>
</dbReference>
<comment type="catalytic activity">
    <reaction evidence="13">
        <text>[GlcNAc-(1-&gt;4)-Mur2Ac(oyl-L-Ala-gamma-D-Glu-L-Lys-D-Ala-D-Ala)](n)-di-trans,octa-cis-undecaprenyl diphosphate + beta-D-GlcNAc-(1-&gt;4)-Mur2Ac(oyl-L-Ala-gamma-D-Glu-L-Lys-D-Ala-D-Ala)-di-trans,octa-cis-undecaprenyl diphosphate = [GlcNAc-(1-&gt;4)-Mur2Ac(oyl-L-Ala-gamma-D-Glu-L-Lys-D-Ala-D-Ala)](n+1)-di-trans,octa-cis-undecaprenyl diphosphate + di-trans,octa-cis-undecaprenyl diphosphate + H(+)</text>
        <dbReference type="Rhea" id="RHEA:23708"/>
        <dbReference type="Rhea" id="RHEA-COMP:9602"/>
        <dbReference type="Rhea" id="RHEA-COMP:9603"/>
        <dbReference type="ChEBI" id="CHEBI:15378"/>
        <dbReference type="ChEBI" id="CHEBI:58405"/>
        <dbReference type="ChEBI" id="CHEBI:60033"/>
        <dbReference type="ChEBI" id="CHEBI:78435"/>
        <dbReference type="EC" id="2.4.99.28"/>
    </reaction>
</comment>
<dbReference type="EMBL" id="JAAKZW010000023">
    <property type="protein sequence ID" value="NGO75906.1"/>
    <property type="molecule type" value="Genomic_DNA"/>
</dbReference>
<dbReference type="InterPro" id="IPR023346">
    <property type="entry name" value="Lysozyme-like_dom_sf"/>
</dbReference>
<feature type="compositionally biased region" description="Basic and acidic residues" evidence="14">
    <location>
        <begin position="119"/>
        <end position="129"/>
    </location>
</feature>
<keyword evidence="15" id="KW-0812">Transmembrane</keyword>
<protein>
    <submittedName>
        <fullName evidence="18">Penicillin-binding protein</fullName>
    </submittedName>
</protein>
<feature type="compositionally biased region" description="Low complexity" evidence="14">
    <location>
        <begin position="20"/>
        <end position="57"/>
    </location>
</feature>
<dbReference type="FunFam" id="1.10.3810.10:FF:000001">
    <property type="entry name" value="Penicillin-binding protein 1A"/>
    <property type="match status" value="1"/>
</dbReference>
<dbReference type="Pfam" id="PF00905">
    <property type="entry name" value="Transpeptidase"/>
    <property type="match status" value="1"/>
</dbReference>
<comment type="similarity">
    <text evidence="2">In the N-terminal section; belongs to the glycosyltransferase 51 family.</text>
</comment>
<dbReference type="GO" id="GO:0006508">
    <property type="term" value="P:proteolysis"/>
    <property type="evidence" value="ECO:0007669"/>
    <property type="project" value="UniProtKB-KW"/>
</dbReference>
<evidence type="ECO:0000256" key="10">
    <source>
        <dbReference type="ARBA" id="ARBA00023268"/>
    </source>
</evidence>
<dbReference type="SUPFAM" id="SSF56601">
    <property type="entry name" value="beta-lactamase/transpeptidase-like"/>
    <property type="match status" value="1"/>
</dbReference>
<dbReference type="GO" id="GO:0008658">
    <property type="term" value="F:penicillin binding"/>
    <property type="evidence" value="ECO:0007669"/>
    <property type="project" value="InterPro"/>
</dbReference>